<protein>
    <submittedName>
        <fullName evidence="5">Hemoglobin</fullName>
    </submittedName>
</protein>
<dbReference type="GO" id="GO:0046872">
    <property type="term" value="F:metal ion binding"/>
    <property type="evidence" value="ECO:0007669"/>
    <property type="project" value="UniProtKB-KW"/>
</dbReference>
<dbReference type="InterPro" id="IPR001486">
    <property type="entry name" value="Hemoglobin_trunc"/>
</dbReference>
<keyword evidence="3" id="KW-0479">Metal-binding</keyword>
<dbReference type="GO" id="GO:0019825">
    <property type="term" value="F:oxygen binding"/>
    <property type="evidence" value="ECO:0007669"/>
    <property type="project" value="InterPro"/>
</dbReference>
<evidence type="ECO:0000313" key="6">
    <source>
        <dbReference type="Proteomes" id="UP000199220"/>
    </source>
</evidence>
<dbReference type="OrthoDB" id="9798157at2"/>
<dbReference type="Proteomes" id="UP000199220">
    <property type="component" value="Unassembled WGS sequence"/>
</dbReference>
<dbReference type="STRING" id="648782.SAMN04488554_1771"/>
<name>A0A1H5GVD6_9MICO</name>
<evidence type="ECO:0000256" key="2">
    <source>
        <dbReference type="ARBA" id="ARBA00022617"/>
    </source>
</evidence>
<sequence length="150" mass="16496">MASSIYAAMGGAYAVRSLAQAWHRRCLADPILAHAFHAGVHPEHTDRLAAYWAEQLGGPAEYTAHLGTYAEVIAKHSGNGPHEQMDGRAVAAFTLALDDAAIPNDPDLRFQLIAWFTWATAMLNHRWSDPEDIPADLSLPHWGWEGTQGW</sequence>
<evidence type="ECO:0000256" key="1">
    <source>
        <dbReference type="ARBA" id="ARBA00022448"/>
    </source>
</evidence>
<keyword evidence="6" id="KW-1185">Reference proteome</keyword>
<keyword evidence="2" id="KW-0349">Heme</keyword>
<dbReference type="GO" id="GO:0020037">
    <property type="term" value="F:heme binding"/>
    <property type="evidence" value="ECO:0007669"/>
    <property type="project" value="InterPro"/>
</dbReference>
<dbReference type="EMBL" id="FNTX01000001">
    <property type="protein sequence ID" value="SEE19676.1"/>
    <property type="molecule type" value="Genomic_DNA"/>
</dbReference>
<dbReference type="AlphaFoldDB" id="A0A1H5GVD6"/>
<evidence type="ECO:0000256" key="4">
    <source>
        <dbReference type="ARBA" id="ARBA00023004"/>
    </source>
</evidence>
<keyword evidence="1" id="KW-0813">Transport</keyword>
<dbReference type="InterPro" id="IPR012292">
    <property type="entry name" value="Globin/Proto"/>
</dbReference>
<evidence type="ECO:0000256" key="3">
    <source>
        <dbReference type="ARBA" id="ARBA00022723"/>
    </source>
</evidence>
<proteinExistence type="predicted"/>
<dbReference type="Pfam" id="PF01152">
    <property type="entry name" value="Bac_globin"/>
    <property type="match status" value="1"/>
</dbReference>
<evidence type="ECO:0000313" key="5">
    <source>
        <dbReference type="EMBL" id="SEE19676.1"/>
    </source>
</evidence>
<dbReference type="SUPFAM" id="SSF46458">
    <property type="entry name" value="Globin-like"/>
    <property type="match status" value="1"/>
</dbReference>
<organism evidence="5 6">
    <name type="scientific">Ruania alba</name>
    <dbReference type="NCBI Taxonomy" id="648782"/>
    <lineage>
        <taxon>Bacteria</taxon>
        <taxon>Bacillati</taxon>
        <taxon>Actinomycetota</taxon>
        <taxon>Actinomycetes</taxon>
        <taxon>Micrococcales</taxon>
        <taxon>Ruaniaceae</taxon>
        <taxon>Ruania</taxon>
    </lineage>
</organism>
<dbReference type="Gene3D" id="1.10.490.10">
    <property type="entry name" value="Globins"/>
    <property type="match status" value="1"/>
</dbReference>
<reference evidence="6" key="1">
    <citation type="submission" date="2016-10" db="EMBL/GenBank/DDBJ databases">
        <authorList>
            <person name="Varghese N."/>
            <person name="Submissions S."/>
        </authorList>
    </citation>
    <scope>NUCLEOTIDE SEQUENCE [LARGE SCALE GENOMIC DNA]</scope>
    <source>
        <strain evidence="6">DSM 21368</strain>
    </source>
</reference>
<dbReference type="InterPro" id="IPR009050">
    <property type="entry name" value="Globin-like_sf"/>
</dbReference>
<gene>
    <name evidence="5" type="ORF">SAMN04488554_1771</name>
</gene>
<keyword evidence="4" id="KW-0408">Iron</keyword>
<dbReference type="RefSeq" id="WP_089772580.1">
    <property type="nucleotide sequence ID" value="NZ_FNTX01000001.1"/>
</dbReference>
<accession>A0A1H5GVD6</accession>